<dbReference type="GO" id="GO:0015426">
    <property type="term" value="F:ATPase-coupled polar amino acid-transporter activity"/>
    <property type="evidence" value="ECO:0007669"/>
    <property type="project" value="UniProtKB-EC"/>
</dbReference>
<dbReference type="PANTHER" id="PTHR43166">
    <property type="entry name" value="AMINO ACID IMPORT ATP-BINDING PROTEIN"/>
    <property type="match status" value="1"/>
</dbReference>
<reference evidence="12 13" key="1">
    <citation type="submission" date="2020-07" db="EMBL/GenBank/DDBJ databases">
        <title>Sequencing the genomes of 1000 actinobacteria strains.</title>
        <authorList>
            <person name="Klenk H.-P."/>
        </authorList>
    </citation>
    <scope>NUCLEOTIDE SEQUENCE [LARGE SCALE GENOMIC DNA]</scope>
    <source>
        <strain evidence="12 13">DSM 40398</strain>
    </source>
</reference>
<dbReference type="GO" id="GO:0005886">
    <property type="term" value="C:plasma membrane"/>
    <property type="evidence" value="ECO:0007669"/>
    <property type="project" value="UniProtKB-SubCell"/>
</dbReference>
<evidence type="ECO:0000313" key="13">
    <source>
        <dbReference type="Proteomes" id="UP000529783"/>
    </source>
</evidence>
<dbReference type="Proteomes" id="UP000529783">
    <property type="component" value="Unassembled WGS sequence"/>
</dbReference>
<dbReference type="InterPro" id="IPR003593">
    <property type="entry name" value="AAA+_ATPase"/>
</dbReference>
<dbReference type="AlphaFoldDB" id="A0A7Y9EPR0"/>
<dbReference type="PROSITE" id="PS00211">
    <property type="entry name" value="ABC_TRANSPORTER_1"/>
    <property type="match status" value="1"/>
</dbReference>
<accession>A0A7Y9EPR0</accession>
<keyword evidence="13" id="KW-1185">Reference proteome</keyword>
<evidence type="ECO:0000256" key="3">
    <source>
        <dbReference type="ARBA" id="ARBA00022448"/>
    </source>
</evidence>
<keyword evidence="7" id="KW-0029">Amino-acid transport</keyword>
<sequence>MLVQIRGATKAFGPLAVFQDVDLDVRQSEVVVLIGPSGAGKSTLLRCVNGLERLDAGTIDISGERLSYQPGPLNRIRRNVGMVFQNFNLFPHMTVLGNVMCAPVKVAGGQRDKVREEAHQLLDKVGLSDKCDAFPSSLSGGQRQRVAIARALAMRPQLMLFDEPTSALDPELVGEVLEVMRTLAAEGMTMLVVTHEMQFARKVADRVVLVADGGIIEQGRPQAVLDEPATPRARAFLRAVLER</sequence>
<keyword evidence="5" id="KW-0547">Nucleotide-binding</keyword>
<evidence type="ECO:0000256" key="1">
    <source>
        <dbReference type="ARBA" id="ARBA00004202"/>
    </source>
</evidence>
<dbReference type="InterPro" id="IPR027417">
    <property type="entry name" value="P-loop_NTPase"/>
</dbReference>
<dbReference type="PROSITE" id="PS50893">
    <property type="entry name" value="ABC_TRANSPORTER_2"/>
    <property type="match status" value="1"/>
</dbReference>
<dbReference type="GO" id="GO:0005524">
    <property type="term" value="F:ATP binding"/>
    <property type="evidence" value="ECO:0007669"/>
    <property type="project" value="UniProtKB-KW"/>
</dbReference>
<keyword evidence="3" id="KW-0813">Transport</keyword>
<comment type="caution">
    <text evidence="12">The sequence shown here is derived from an EMBL/GenBank/DDBJ whole genome shotgun (WGS) entry which is preliminary data.</text>
</comment>
<comment type="similarity">
    <text evidence="2">Belongs to the ABC transporter superfamily.</text>
</comment>
<protein>
    <recommendedName>
        <fullName evidence="9">ABC-type polar-amino-acid transporter</fullName>
        <ecNumber evidence="9">7.4.2.1</ecNumber>
    </recommendedName>
</protein>
<dbReference type="InterPro" id="IPR030679">
    <property type="entry name" value="ABC_ATPase_HisP-typ"/>
</dbReference>
<evidence type="ECO:0000256" key="2">
    <source>
        <dbReference type="ARBA" id="ARBA00005417"/>
    </source>
</evidence>
<dbReference type="SMART" id="SM00382">
    <property type="entry name" value="AAA"/>
    <property type="match status" value="1"/>
</dbReference>
<dbReference type="InterPro" id="IPR050086">
    <property type="entry name" value="MetN_ABC_transporter-like"/>
</dbReference>
<dbReference type="RefSeq" id="WP_179848022.1">
    <property type="nucleotide sequence ID" value="NZ_JACCBA010000001.1"/>
</dbReference>
<keyword evidence="8" id="KW-0472">Membrane</keyword>
<evidence type="ECO:0000256" key="4">
    <source>
        <dbReference type="ARBA" id="ARBA00022475"/>
    </source>
</evidence>
<proteinExistence type="inferred from homology"/>
<dbReference type="InterPro" id="IPR017871">
    <property type="entry name" value="ABC_transporter-like_CS"/>
</dbReference>
<feature type="domain" description="ABC transporter" evidence="11">
    <location>
        <begin position="3"/>
        <end position="237"/>
    </location>
</feature>
<evidence type="ECO:0000313" key="12">
    <source>
        <dbReference type="EMBL" id="NYD51678.1"/>
    </source>
</evidence>
<evidence type="ECO:0000256" key="10">
    <source>
        <dbReference type="ARBA" id="ARBA00047624"/>
    </source>
</evidence>
<keyword evidence="6" id="KW-0067">ATP-binding</keyword>
<evidence type="ECO:0000256" key="7">
    <source>
        <dbReference type="ARBA" id="ARBA00022970"/>
    </source>
</evidence>
<dbReference type="EMBL" id="JACCBA010000001">
    <property type="protein sequence ID" value="NYD51678.1"/>
    <property type="molecule type" value="Genomic_DNA"/>
</dbReference>
<comment type="subcellular location">
    <subcellularLocation>
        <location evidence="1">Cell membrane</location>
        <topology evidence="1">Peripheral membrane protein</topology>
    </subcellularLocation>
</comment>
<dbReference type="SUPFAM" id="SSF52540">
    <property type="entry name" value="P-loop containing nucleoside triphosphate hydrolases"/>
    <property type="match status" value="1"/>
</dbReference>
<dbReference type="CDD" id="cd03262">
    <property type="entry name" value="ABC_HisP_GlnQ"/>
    <property type="match status" value="1"/>
</dbReference>
<dbReference type="FunFam" id="3.40.50.300:FF:000020">
    <property type="entry name" value="Amino acid ABC transporter ATP-binding component"/>
    <property type="match status" value="1"/>
</dbReference>
<organism evidence="12 13">
    <name type="scientific">Actinomadura luteofluorescens</name>
    <dbReference type="NCBI Taxonomy" id="46163"/>
    <lineage>
        <taxon>Bacteria</taxon>
        <taxon>Bacillati</taxon>
        <taxon>Actinomycetota</taxon>
        <taxon>Actinomycetes</taxon>
        <taxon>Streptosporangiales</taxon>
        <taxon>Thermomonosporaceae</taxon>
        <taxon>Actinomadura</taxon>
    </lineage>
</organism>
<evidence type="ECO:0000259" key="11">
    <source>
        <dbReference type="PROSITE" id="PS50893"/>
    </source>
</evidence>
<evidence type="ECO:0000256" key="8">
    <source>
        <dbReference type="ARBA" id="ARBA00023136"/>
    </source>
</evidence>
<dbReference type="InterPro" id="IPR003439">
    <property type="entry name" value="ABC_transporter-like_ATP-bd"/>
</dbReference>
<dbReference type="GO" id="GO:0016887">
    <property type="term" value="F:ATP hydrolysis activity"/>
    <property type="evidence" value="ECO:0007669"/>
    <property type="project" value="InterPro"/>
</dbReference>
<keyword evidence="4" id="KW-1003">Cell membrane</keyword>
<dbReference type="Gene3D" id="3.40.50.300">
    <property type="entry name" value="P-loop containing nucleotide triphosphate hydrolases"/>
    <property type="match status" value="1"/>
</dbReference>
<dbReference type="PIRSF" id="PIRSF039085">
    <property type="entry name" value="ABC_ATPase_HisP"/>
    <property type="match status" value="1"/>
</dbReference>
<dbReference type="PANTHER" id="PTHR43166:SF9">
    <property type="entry name" value="GLUTAMATE_ASPARTATE IMPORT ATP-BINDING PROTEIN GLTL"/>
    <property type="match status" value="1"/>
</dbReference>
<dbReference type="Pfam" id="PF00005">
    <property type="entry name" value="ABC_tran"/>
    <property type="match status" value="1"/>
</dbReference>
<gene>
    <name evidence="12" type="ORF">BJY14_007661</name>
</gene>
<dbReference type="EC" id="7.4.2.1" evidence="9"/>
<evidence type="ECO:0000256" key="5">
    <source>
        <dbReference type="ARBA" id="ARBA00022741"/>
    </source>
</evidence>
<name>A0A7Y9EPR0_9ACTN</name>
<evidence type="ECO:0000256" key="6">
    <source>
        <dbReference type="ARBA" id="ARBA00022840"/>
    </source>
</evidence>
<comment type="catalytic activity">
    <reaction evidence="10">
        <text>a polar amino acid(out) + ATP + H2O = a polar amino acid(in) + ADP + phosphate + H(+)</text>
        <dbReference type="Rhea" id="RHEA:14673"/>
        <dbReference type="ChEBI" id="CHEBI:15377"/>
        <dbReference type="ChEBI" id="CHEBI:15378"/>
        <dbReference type="ChEBI" id="CHEBI:30616"/>
        <dbReference type="ChEBI" id="CHEBI:43474"/>
        <dbReference type="ChEBI" id="CHEBI:62031"/>
        <dbReference type="ChEBI" id="CHEBI:456216"/>
        <dbReference type="EC" id="7.4.2.1"/>
    </reaction>
    <physiologicalReaction direction="left-to-right" evidence="10">
        <dbReference type="Rhea" id="RHEA:14674"/>
    </physiologicalReaction>
</comment>
<evidence type="ECO:0000256" key="9">
    <source>
        <dbReference type="ARBA" id="ARBA00038850"/>
    </source>
</evidence>